<organism evidence="1 2">
    <name type="scientific">Microcystis aeruginosa PCC 9807</name>
    <dbReference type="NCBI Taxonomy" id="1160283"/>
    <lineage>
        <taxon>Bacteria</taxon>
        <taxon>Bacillati</taxon>
        <taxon>Cyanobacteriota</taxon>
        <taxon>Cyanophyceae</taxon>
        <taxon>Oscillatoriophycideae</taxon>
        <taxon>Chroococcales</taxon>
        <taxon>Microcystaceae</taxon>
        <taxon>Microcystis</taxon>
    </lineage>
</organism>
<name>I4H7Y4_MICAE</name>
<dbReference type="HOGENOM" id="CLU_2106126_0_0_3"/>
<proteinExistence type="predicted"/>
<dbReference type="EMBL" id="CAIM01000291">
    <property type="protein sequence ID" value="CCI18158.1"/>
    <property type="molecule type" value="Genomic_DNA"/>
</dbReference>
<accession>I4H7Y4</accession>
<comment type="caution">
    <text evidence="1">The sequence shown here is derived from an EMBL/GenBank/DDBJ whole genome shotgun (WGS) entry which is preliminary data.</text>
</comment>
<sequence>MMEMLANINCKPERSISPPTFLTLPTAAYFAFSIVRACSGDIASTFSWKTFPELLLTCATKVGIEQISYQLSVISYQFTVYCLQQKTSHSPIPFKQDLGLNPGFSVSAGPGDKTL</sequence>
<evidence type="ECO:0000313" key="1">
    <source>
        <dbReference type="EMBL" id="CCI18158.1"/>
    </source>
</evidence>
<evidence type="ECO:0000313" key="2">
    <source>
        <dbReference type="Proteomes" id="UP000003613"/>
    </source>
</evidence>
<gene>
    <name evidence="1" type="ORF">MICAF_3600012</name>
</gene>
<dbReference type="Proteomes" id="UP000003613">
    <property type="component" value="Unassembled WGS sequence"/>
</dbReference>
<dbReference type="AlphaFoldDB" id="I4H7Y4"/>
<reference evidence="1 2" key="1">
    <citation type="submission" date="2012-04" db="EMBL/GenBank/DDBJ databases">
        <authorList>
            <person name="Genoscope - CEA"/>
        </authorList>
    </citation>
    <scope>NUCLEOTIDE SEQUENCE [LARGE SCALE GENOMIC DNA]</scope>
    <source>
        <strain evidence="1 2">9807</strain>
    </source>
</reference>
<protein>
    <submittedName>
        <fullName evidence="1">Uncharacterized protein</fullName>
    </submittedName>
</protein>